<dbReference type="SUPFAM" id="SSF55816">
    <property type="entry name" value="5'-nucleotidase (syn. UDP-sugar hydrolase), C-terminal domain"/>
    <property type="match status" value="1"/>
</dbReference>
<sequence length="480" mass="52897">MNETPEDAPEVVLLYSNDIHSRLEQAAKMASYIADTRRMHGNDRVLAIDIGDHMDRMRLETEGSDGQVNIDLLNEAGYEAVTLGNNEGLTFTLEQLERAYNEQAKFVALCANMRRTESGTRPEWLLPSSIIRKGGIRIGLIGVTAAFSDFYTLLGWDVTDPLEAVQAQVSRLRNRVDVLVVMSHLGLTLDRRMAQEVSGIDLILGGHTHHLLEQPELIGTTRVCAAGKFGEYIGRIEIRLDAVTAKPAYKAACVPVAAYEEQPEASEIIEGYKKTAAQRLARVVTKLEAPLSARSDRESPLCNLLAAGLRRWTGAEIGIVNAGQLLGGLAAGDVTEGEIHSLCPSPINPCSMRLSGQAILQALEQSLLDEYIDKPIRGFGFRGSVLGTLAVDGMSIHWNSDRPALNKIVSLSVNNEPFDINRVYTVGTIDMFTFGVGYETIKSGAEIRYFLPEFIRNVLAEELRNRSALIDCRRSRWISE</sequence>
<dbReference type="RefSeq" id="WP_258387924.1">
    <property type="nucleotide sequence ID" value="NZ_CP091430.1"/>
</dbReference>
<evidence type="ECO:0000259" key="4">
    <source>
        <dbReference type="Pfam" id="PF02872"/>
    </source>
</evidence>
<dbReference type="Gene3D" id="3.90.780.10">
    <property type="entry name" value="5'-Nucleotidase, C-terminal domain"/>
    <property type="match status" value="1"/>
</dbReference>
<dbReference type="InterPro" id="IPR004843">
    <property type="entry name" value="Calcineurin-like_PHP"/>
</dbReference>
<dbReference type="InterPro" id="IPR008334">
    <property type="entry name" value="5'-Nucleotdase_C"/>
</dbReference>
<keyword evidence="2" id="KW-0547">Nucleotide-binding</keyword>
<dbReference type="CDD" id="cd00845">
    <property type="entry name" value="MPP_UshA_N_like"/>
    <property type="match status" value="1"/>
</dbReference>
<dbReference type="InterPro" id="IPR006179">
    <property type="entry name" value="5_nucleotidase/apyrase"/>
</dbReference>
<keyword evidence="2" id="KW-0378">Hydrolase</keyword>
<dbReference type="EMBL" id="CP091430">
    <property type="protein sequence ID" value="UVI31861.1"/>
    <property type="molecule type" value="Genomic_DNA"/>
</dbReference>
<reference evidence="5" key="1">
    <citation type="submission" date="2022-01" db="EMBL/GenBank/DDBJ databases">
        <title>Paenibacillus spongiae sp. nov., isolated from marine sponge.</title>
        <authorList>
            <person name="Li Z."/>
            <person name="Zhang M."/>
        </authorList>
    </citation>
    <scope>NUCLEOTIDE SEQUENCE</scope>
    <source>
        <strain evidence="5">PHS-Z3</strain>
    </source>
</reference>
<accession>A0ABY5SD55</accession>
<dbReference type="Pfam" id="PF02872">
    <property type="entry name" value="5_nucleotid_C"/>
    <property type="match status" value="1"/>
</dbReference>
<evidence type="ECO:0000259" key="3">
    <source>
        <dbReference type="Pfam" id="PF00149"/>
    </source>
</evidence>
<dbReference type="SUPFAM" id="SSF56300">
    <property type="entry name" value="Metallo-dependent phosphatases"/>
    <property type="match status" value="1"/>
</dbReference>
<dbReference type="PANTHER" id="PTHR11575:SF23">
    <property type="entry name" value="5-NUCLEOTIDASE FAMILY PROTEIN"/>
    <property type="match status" value="1"/>
</dbReference>
<feature type="domain" description="Calcineurin-like phosphoesterase" evidence="3">
    <location>
        <begin position="17"/>
        <end position="210"/>
    </location>
</feature>
<evidence type="ECO:0000313" key="6">
    <source>
        <dbReference type="Proteomes" id="UP001057877"/>
    </source>
</evidence>
<gene>
    <name evidence="5" type="ORF">L1F29_08620</name>
</gene>
<dbReference type="PRINTS" id="PR01607">
    <property type="entry name" value="APYRASEFAMLY"/>
</dbReference>
<dbReference type="Proteomes" id="UP001057877">
    <property type="component" value="Chromosome"/>
</dbReference>
<protein>
    <submittedName>
        <fullName evidence="5">Bifunctional metallophosphatase/5'-nucleotidase</fullName>
    </submittedName>
</protein>
<proteinExistence type="inferred from homology"/>
<comment type="similarity">
    <text evidence="2">Belongs to the 5'-nucleotidase family.</text>
</comment>
<name>A0ABY5SD55_9BACL</name>
<feature type="domain" description="5'-Nucleotidase C-terminal" evidence="4">
    <location>
        <begin position="291"/>
        <end position="431"/>
    </location>
</feature>
<dbReference type="Gene3D" id="3.60.21.10">
    <property type="match status" value="1"/>
</dbReference>
<dbReference type="InterPro" id="IPR036907">
    <property type="entry name" value="5'-Nucleotdase_C_sf"/>
</dbReference>
<evidence type="ECO:0000256" key="1">
    <source>
        <dbReference type="ARBA" id="ARBA00022729"/>
    </source>
</evidence>
<organism evidence="5 6">
    <name type="scientific">Paenibacillus spongiae</name>
    <dbReference type="NCBI Taxonomy" id="2909671"/>
    <lineage>
        <taxon>Bacteria</taxon>
        <taxon>Bacillati</taxon>
        <taxon>Bacillota</taxon>
        <taxon>Bacilli</taxon>
        <taxon>Bacillales</taxon>
        <taxon>Paenibacillaceae</taxon>
        <taxon>Paenibacillus</taxon>
    </lineage>
</organism>
<dbReference type="Pfam" id="PF00149">
    <property type="entry name" value="Metallophos"/>
    <property type="match status" value="1"/>
</dbReference>
<keyword evidence="6" id="KW-1185">Reference proteome</keyword>
<dbReference type="PANTHER" id="PTHR11575">
    <property type="entry name" value="5'-NUCLEOTIDASE-RELATED"/>
    <property type="match status" value="1"/>
</dbReference>
<dbReference type="InterPro" id="IPR029052">
    <property type="entry name" value="Metallo-depent_PP-like"/>
</dbReference>
<evidence type="ECO:0000313" key="5">
    <source>
        <dbReference type="EMBL" id="UVI31861.1"/>
    </source>
</evidence>
<keyword evidence="1" id="KW-0732">Signal</keyword>
<evidence type="ECO:0000256" key="2">
    <source>
        <dbReference type="RuleBase" id="RU362119"/>
    </source>
</evidence>